<feature type="domain" description="AMP-binding enzyme C-terminal" evidence="3">
    <location>
        <begin position="390"/>
        <end position="464"/>
    </location>
</feature>
<dbReference type="InterPro" id="IPR025110">
    <property type="entry name" value="AMP-bd_C"/>
</dbReference>
<dbReference type="RefSeq" id="WP_354639077.1">
    <property type="nucleotide sequence ID" value="NZ_CP159872.1"/>
</dbReference>
<protein>
    <submittedName>
        <fullName evidence="4">Acyl-CoA synthetase</fullName>
    </submittedName>
</protein>
<organism evidence="4">
    <name type="scientific">Kitasatospora camelliae</name>
    <dbReference type="NCBI Taxonomy" id="3156397"/>
    <lineage>
        <taxon>Bacteria</taxon>
        <taxon>Bacillati</taxon>
        <taxon>Actinomycetota</taxon>
        <taxon>Actinomycetes</taxon>
        <taxon>Kitasatosporales</taxon>
        <taxon>Streptomycetaceae</taxon>
        <taxon>Kitasatospora</taxon>
    </lineage>
</organism>
<dbReference type="GO" id="GO:0006631">
    <property type="term" value="P:fatty acid metabolic process"/>
    <property type="evidence" value="ECO:0007669"/>
    <property type="project" value="TreeGrafter"/>
</dbReference>
<dbReference type="Gene3D" id="3.30.300.30">
    <property type="match status" value="1"/>
</dbReference>
<dbReference type="InterPro" id="IPR042099">
    <property type="entry name" value="ANL_N_sf"/>
</dbReference>
<dbReference type="PANTHER" id="PTHR43201">
    <property type="entry name" value="ACYL-COA SYNTHETASE"/>
    <property type="match status" value="1"/>
</dbReference>
<dbReference type="Gene3D" id="3.40.50.12780">
    <property type="entry name" value="N-terminal domain of ligase-like"/>
    <property type="match status" value="1"/>
</dbReference>
<evidence type="ECO:0000256" key="1">
    <source>
        <dbReference type="ARBA" id="ARBA00006432"/>
    </source>
</evidence>
<evidence type="ECO:0000259" key="2">
    <source>
        <dbReference type="Pfam" id="PF00501"/>
    </source>
</evidence>
<sequence>MGLLTALEGGYGDRGDALVVDGRAMSRERLLGAAGAVAERAAGAEALAVLARPCAETVVAVVGGLLAGVPVVPLPPDSGPKERAHILRDSGARLLAVPAGEDTGAGEAAKGIEALPVELTARSSGAFAEPAPERAAFVLYTSGTTGAPKGAVIPRSAVAADLDALAAAWQWTAEDTLVHGLPLFHVHGLVLGVLGALRTGSRLVHTGRPTPGAYAGARGSLYFGVPTVWSRVAADETAARALGGARLLVSGSAPLPVPVFERLAALTGRSPIERYGMTESLITVSTRADGERRPGSVGLPLDGVRTRLVGEDGGPLPEDGETVGELQVAGPTLFAGYLNRPEADAESWTADGWFRTGDVAVIGPDGFHRIVGRASVDLIKSGGYRIGAGEVESALRDHPAVADAAVVGAPDEDLGQAVVAYVVADGGAVTGEQLTAFVAERLSAHKRPRRVVLVEDLPRNALGKVLKKQLLDLG</sequence>
<comment type="similarity">
    <text evidence="1">Belongs to the ATP-dependent AMP-binding enzyme family.</text>
</comment>
<dbReference type="Pfam" id="PF13193">
    <property type="entry name" value="AMP-binding_C"/>
    <property type="match status" value="1"/>
</dbReference>
<dbReference type="PANTHER" id="PTHR43201:SF8">
    <property type="entry name" value="ACYL-COA SYNTHETASE FAMILY MEMBER 3"/>
    <property type="match status" value="1"/>
</dbReference>
<dbReference type="InterPro" id="IPR020845">
    <property type="entry name" value="AMP-binding_CS"/>
</dbReference>
<proteinExistence type="inferred from homology"/>
<evidence type="ECO:0000313" key="4">
    <source>
        <dbReference type="EMBL" id="XCM78857.1"/>
    </source>
</evidence>
<dbReference type="Pfam" id="PF00501">
    <property type="entry name" value="AMP-binding"/>
    <property type="match status" value="1"/>
</dbReference>
<evidence type="ECO:0000259" key="3">
    <source>
        <dbReference type="Pfam" id="PF13193"/>
    </source>
</evidence>
<feature type="domain" description="AMP-dependent synthetase/ligase" evidence="2">
    <location>
        <begin position="45"/>
        <end position="338"/>
    </location>
</feature>
<dbReference type="SUPFAM" id="SSF56801">
    <property type="entry name" value="Acetyl-CoA synthetase-like"/>
    <property type="match status" value="1"/>
</dbReference>
<accession>A0AAU8JSN3</accession>
<dbReference type="InterPro" id="IPR045851">
    <property type="entry name" value="AMP-bd_C_sf"/>
</dbReference>
<dbReference type="NCBIfam" id="NF005858">
    <property type="entry name" value="PRK07787.1"/>
    <property type="match status" value="1"/>
</dbReference>
<dbReference type="PROSITE" id="PS00455">
    <property type="entry name" value="AMP_BINDING"/>
    <property type="match status" value="1"/>
</dbReference>
<dbReference type="EMBL" id="CP159872">
    <property type="protein sequence ID" value="XCM78857.1"/>
    <property type="molecule type" value="Genomic_DNA"/>
</dbReference>
<dbReference type="AlphaFoldDB" id="A0AAU8JSN3"/>
<gene>
    <name evidence="4" type="ORF">ABWK59_07875</name>
</gene>
<dbReference type="GO" id="GO:0031956">
    <property type="term" value="F:medium-chain fatty acid-CoA ligase activity"/>
    <property type="evidence" value="ECO:0007669"/>
    <property type="project" value="TreeGrafter"/>
</dbReference>
<dbReference type="InterPro" id="IPR000873">
    <property type="entry name" value="AMP-dep_synth/lig_dom"/>
</dbReference>
<dbReference type="KEGG" id="kcm:ABWK59_07875"/>
<name>A0AAU8JSN3_9ACTN</name>
<reference evidence="4" key="1">
    <citation type="submission" date="2024-06" db="EMBL/GenBank/DDBJ databases">
        <title>The genome sequences of Kitasatospora sp. strain HUAS MG31.</title>
        <authorList>
            <person name="Mo P."/>
        </authorList>
    </citation>
    <scope>NUCLEOTIDE SEQUENCE</scope>
    <source>
        <strain evidence="4">HUAS MG31</strain>
    </source>
</reference>